<feature type="compositionally biased region" description="Low complexity" evidence="1">
    <location>
        <begin position="1"/>
        <end position="23"/>
    </location>
</feature>
<dbReference type="GO" id="GO:0004146">
    <property type="term" value="F:dihydrofolate reductase activity"/>
    <property type="evidence" value="ECO:0007669"/>
    <property type="project" value="UniProtKB-EC"/>
</dbReference>
<reference evidence="2" key="1">
    <citation type="submission" date="2020-02" db="EMBL/GenBank/DDBJ databases">
        <authorList>
            <person name="Meier V. D."/>
        </authorList>
    </citation>
    <scope>NUCLEOTIDE SEQUENCE</scope>
    <source>
        <strain evidence="2">AVDCRST_MAG50</strain>
    </source>
</reference>
<keyword evidence="2" id="KW-0560">Oxidoreductase</keyword>
<evidence type="ECO:0000256" key="1">
    <source>
        <dbReference type="SAM" id="MobiDB-lite"/>
    </source>
</evidence>
<accession>A0A6J4H5C2</accession>
<feature type="region of interest" description="Disordered" evidence="1">
    <location>
        <begin position="1"/>
        <end position="51"/>
    </location>
</feature>
<gene>
    <name evidence="2" type="ORF">AVDCRST_MAG50-158</name>
</gene>
<name>A0A6J4H5C2_9ACTN</name>
<proteinExistence type="predicted"/>
<feature type="non-terminal residue" evidence="2">
    <location>
        <position position="51"/>
    </location>
</feature>
<organism evidence="2">
    <name type="scientific">uncultured Acidimicrobiales bacterium</name>
    <dbReference type="NCBI Taxonomy" id="310071"/>
    <lineage>
        <taxon>Bacteria</taxon>
        <taxon>Bacillati</taxon>
        <taxon>Actinomycetota</taxon>
        <taxon>Acidimicrobiia</taxon>
        <taxon>Acidimicrobiales</taxon>
        <taxon>environmental samples</taxon>
    </lineage>
</organism>
<feature type="non-terminal residue" evidence="2">
    <location>
        <position position="1"/>
    </location>
</feature>
<dbReference type="EC" id="1.5.1.3" evidence="2"/>
<protein>
    <submittedName>
        <fullName evidence="2">Dihydrofolate reductase</fullName>
        <ecNumber evidence="2">1.5.1.3</ecNumber>
    </submittedName>
</protein>
<sequence>WASSTSRCSRPSTSSGRRPAAPTRTRRGSRSAAGRRPCSTRSPGSRSPPRT</sequence>
<dbReference type="EMBL" id="CADCTF010000012">
    <property type="protein sequence ID" value="CAA9213527.1"/>
    <property type="molecule type" value="Genomic_DNA"/>
</dbReference>
<evidence type="ECO:0000313" key="2">
    <source>
        <dbReference type="EMBL" id="CAA9213527.1"/>
    </source>
</evidence>
<feature type="compositionally biased region" description="Low complexity" evidence="1">
    <location>
        <begin position="30"/>
        <end position="51"/>
    </location>
</feature>
<dbReference type="AlphaFoldDB" id="A0A6J4H5C2"/>